<sequence length="145" mass="16644">MDGNKEKAHQNKNPVNDTVIVNGIKDVHKTVESITKKDDLNVNLDSVLEEVKKIDNICVYKTCKTKTDLMGANCPHCTLRFCFKHSLPEVHGCGEAAKRDERRKWLHPTEKLAESKKAEVQGKLDRKLKEMQQARKSKQYKSKKK</sequence>
<dbReference type="PROSITE" id="PS51039">
    <property type="entry name" value="ZF_AN1"/>
    <property type="match status" value="1"/>
</dbReference>
<dbReference type="SMART" id="SM00154">
    <property type="entry name" value="ZnF_AN1"/>
    <property type="match status" value="1"/>
</dbReference>
<dbReference type="SUPFAM" id="SSF118310">
    <property type="entry name" value="AN1-like Zinc finger"/>
    <property type="match status" value="1"/>
</dbReference>
<dbReference type="GO" id="GO:0008270">
    <property type="term" value="F:zinc ion binding"/>
    <property type="evidence" value="ECO:0007669"/>
    <property type="project" value="UniProtKB-KW"/>
</dbReference>
<feature type="compositionally biased region" description="Basic residues" evidence="5">
    <location>
        <begin position="135"/>
        <end position="145"/>
    </location>
</feature>
<dbReference type="Gene3D" id="4.10.1110.10">
    <property type="entry name" value="AN1-like Zinc finger"/>
    <property type="match status" value="1"/>
</dbReference>
<accession>A0A6M2DCI4</accession>
<keyword evidence="2 4" id="KW-0863">Zinc-finger</keyword>
<dbReference type="InterPro" id="IPR035896">
    <property type="entry name" value="AN1-like_Znf"/>
</dbReference>
<evidence type="ECO:0000259" key="6">
    <source>
        <dbReference type="PROSITE" id="PS51039"/>
    </source>
</evidence>
<evidence type="ECO:0000256" key="3">
    <source>
        <dbReference type="ARBA" id="ARBA00022833"/>
    </source>
</evidence>
<dbReference type="EMBL" id="GIIL01000110">
    <property type="protein sequence ID" value="NOV43836.1"/>
    <property type="molecule type" value="Transcribed_RNA"/>
</dbReference>
<evidence type="ECO:0000313" key="7">
    <source>
        <dbReference type="EMBL" id="NOV43836.1"/>
    </source>
</evidence>
<reference evidence="7" key="1">
    <citation type="submission" date="2020-03" db="EMBL/GenBank/DDBJ databases">
        <title>Transcriptomic Profiling of the Digestive Tract of the Rat Flea, Xenopsylla cheopis, Following Blood Feeding and Infection with Yersinia pestis.</title>
        <authorList>
            <person name="Bland D.M."/>
            <person name="Martens C.A."/>
            <person name="Virtaneva K."/>
            <person name="Kanakabandi K."/>
            <person name="Long D."/>
            <person name="Rosenke R."/>
            <person name="Saturday G.A."/>
            <person name="Hoyt F.H."/>
            <person name="Bruno D.P."/>
            <person name="Ribeiro J.M.C."/>
            <person name="Hinnebusch J."/>
        </authorList>
    </citation>
    <scope>NUCLEOTIDE SEQUENCE</scope>
</reference>
<dbReference type="InterPro" id="IPR000058">
    <property type="entry name" value="Znf_AN1"/>
</dbReference>
<evidence type="ECO:0000256" key="1">
    <source>
        <dbReference type="ARBA" id="ARBA00022723"/>
    </source>
</evidence>
<feature type="compositionally biased region" description="Basic and acidic residues" evidence="5">
    <location>
        <begin position="96"/>
        <end position="133"/>
    </location>
</feature>
<name>A0A6M2DCI4_XENCH</name>
<dbReference type="Pfam" id="PF01428">
    <property type="entry name" value="zf-AN1"/>
    <property type="match status" value="1"/>
</dbReference>
<feature type="region of interest" description="Disordered" evidence="5">
    <location>
        <begin position="95"/>
        <end position="145"/>
    </location>
</feature>
<protein>
    <submittedName>
        <fullName evidence="7">Putative product</fullName>
    </submittedName>
</protein>
<evidence type="ECO:0000256" key="5">
    <source>
        <dbReference type="SAM" id="MobiDB-lite"/>
    </source>
</evidence>
<proteinExistence type="predicted"/>
<keyword evidence="1" id="KW-0479">Metal-binding</keyword>
<feature type="domain" description="AN1-type" evidence="6">
    <location>
        <begin position="52"/>
        <end position="101"/>
    </location>
</feature>
<evidence type="ECO:0000256" key="2">
    <source>
        <dbReference type="ARBA" id="ARBA00022771"/>
    </source>
</evidence>
<organism evidence="7">
    <name type="scientific">Xenopsylla cheopis</name>
    <name type="common">Oriental rat flea</name>
    <name type="synonym">Pulex cheopis</name>
    <dbReference type="NCBI Taxonomy" id="163159"/>
    <lineage>
        <taxon>Eukaryota</taxon>
        <taxon>Metazoa</taxon>
        <taxon>Ecdysozoa</taxon>
        <taxon>Arthropoda</taxon>
        <taxon>Hexapoda</taxon>
        <taxon>Insecta</taxon>
        <taxon>Pterygota</taxon>
        <taxon>Neoptera</taxon>
        <taxon>Endopterygota</taxon>
        <taxon>Siphonaptera</taxon>
        <taxon>Pulicidae</taxon>
        <taxon>Xenopsyllinae</taxon>
        <taxon>Xenopsylla</taxon>
    </lineage>
</organism>
<dbReference type="AlphaFoldDB" id="A0A6M2DCI4"/>
<keyword evidence="3" id="KW-0862">Zinc</keyword>
<evidence type="ECO:0000256" key="4">
    <source>
        <dbReference type="PROSITE-ProRule" id="PRU00449"/>
    </source>
</evidence>